<proteinExistence type="predicted"/>
<accession>A0A0A9B1V1</accession>
<protein>
    <submittedName>
        <fullName evidence="1">Uncharacterized protein</fullName>
    </submittedName>
</protein>
<dbReference type="AlphaFoldDB" id="A0A0A9B1V1"/>
<name>A0A0A9B1V1_ARUDO</name>
<reference evidence="1" key="2">
    <citation type="journal article" date="2015" name="Data Brief">
        <title>Shoot transcriptome of the giant reed, Arundo donax.</title>
        <authorList>
            <person name="Barrero R.A."/>
            <person name="Guerrero F.D."/>
            <person name="Moolhuijzen P."/>
            <person name="Goolsby J.A."/>
            <person name="Tidwell J."/>
            <person name="Bellgard S.E."/>
            <person name="Bellgard M.I."/>
        </authorList>
    </citation>
    <scope>NUCLEOTIDE SEQUENCE</scope>
    <source>
        <tissue evidence="1">Shoot tissue taken approximately 20 cm above the soil surface</tissue>
    </source>
</reference>
<organism evidence="1">
    <name type="scientific">Arundo donax</name>
    <name type="common">Giant reed</name>
    <name type="synonym">Donax arundinaceus</name>
    <dbReference type="NCBI Taxonomy" id="35708"/>
    <lineage>
        <taxon>Eukaryota</taxon>
        <taxon>Viridiplantae</taxon>
        <taxon>Streptophyta</taxon>
        <taxon>Embryophyta</taxon>
        <taxon>Tracheophyta</taxon>
        <taxon>Spermatophyta</taxon>
        <taxon>Magnoliopsida</taxon>
        <taxon>Liliopsida</taxon>
        <taxon>Poales</taxon>
        <taxon>Poaceae</taxon>
        <taxon>PACMAD clade</taxon>
        <taxon>Arundinoideae</taxon>
        <taxon>Arundineae</taxon>
        <taxon>Arundo</taxon>
    </lineage>
</organism>
<reference evidence="1" key="1">
    <citation type="submission" date="2014-09" db="EMBL/GenBank/DDBJ databases">
        <authorList>
            <person name="Magalhaes I.L.F."/>
            <person name="Oliveira U."/>
            <person name="Santos F.R."/>
            <person name="Vidigal T.H.D.A."/>
            <person name="Brescovit A.D."/>
            <person name="Santos A.J."/>
        </authorList>
    </citation>
    <scope>NUCLEOTIDE SEQUENCE</scope>
    <source>
        <tissue evidence="1">Shoot tissue taken approximately 20 cm above the soil surface</tissue>
    </source>
</reference>
<dbReference type="EMBL" id="GBRH01242785">
    <property type="protein sequence ID" value="JAD55110.1"/>
    <property type="molecule type" value="Transcribed_RNA"/>
</dbReference>
<sequence length="29" mass="3228">MIRDLQNPDPSDVCTDSCIVEFNGKLSTE</sequence>
<evidence type="ECO:0000313" key="1">
    <source>
        <dbReference type="EMBL" id="JAD55110.1"/>
    </source>
</evidence>